<comment type="caution">
    <text evidence="2">The sequence shown here is derived from an EMBL/GenBank/DDBJ whole genome shotgun (WGS) entry which is preliminary data.</text>
</comment>
<evidence type="ECO:0000313" key="2">
    <source>
        <dbReference type="EMBL" id="MDR7275473.1"/>
    </source>
</evidence>
<proteinExistence type="predicted"/>
<gene>
    <name evidence="2" type="ORF">J2S41_002251</name>
</gene>
<protein>
    <submittedName>
        <fullName evidence="2">Uncharacterized protein</fullName>
    </submittedName>
</protein>
<feature type="transmembrane region" description="Helical" evidence="1">
    <location>
        <begin position="6"/>
        <end position="26"/>
    </location>
</feature>
<keyword evidence="1" id="KW-0812">Transmembrane</keyword>
<organism evidence="2 3">
    <name type="scientific">Catenuloplanes atrovinosus</name>
    <dbReference type="NCBI Taxonomy" id="137266"/>
    <lineage>
        <taxon>Bacteria</taxon>
        <taxon>Bacillati</taxon>
        <taxon>Actinomycetota</taxon>
        <taxon>Actinomycetes</taxon>
        <taxon>Micromonosporales</taxon>
        <taxon>Micromonosporaceae</taxon>
        <taxon>Catenuloplanes</taxon>
    </lineage>
</organism>
<feature type="transmembrane region" description="Helical" evidence="1">
    <location>
        <begin position="38"/>
        <end position="62"/>
    </location>
</feature>
<accession>A0AAE4C8Y2</accession>
<name>A0AAE4C8Y2_9ACTN</name>
<feature type="transmembrane region" description="Helical" evidence="1">
    <location>
        <begin position="101"/>
        <end position="119"/>
    </location>
</feature>
<keyword evidence="1" id="KW-1133">Transmembrane helix</keyword>
<reference evidence="2" key="1">
    <citation type="submission" date="2023-07" db="EMBL/GenBank/DDBJ databases">
        <title>Sequencing the genomes of 1000 actinobacteria strains.</title>
        <authorList>
            <person name="Klenk H.-P."/>
        </authorList>
    </citation>
    <scope>NUCLEOTIDE SEQUENCE</scope>
    <source>
        <strain evidence="2">DSM 44707</strain>
    </source>
</reference>
<evidence type="ECO:0000256" key="1">
    <source>
        <dbReference type="SAM" id="Phobius"/>
    </source>
</evidence>
<sequence length="178" mass="18112">MLTEHIRDAAMTAVIFGFFSTAWFGWAQERPPAGWRRYLLGGTALGVVTLAGGLAVALPNWSGGTAFDADTGRAFGIVVGIECTAAGLGAGVLAGLRRAPWIPVWIAFVVGVHFFPLAVLLGYPLLHVTAVLVTLVSVVAVPVARARGLTPSAAVGAGTGASLLACALVSLAAALTAY</sequence>
<dbReference type="Proteomes" id="UP001183643">
    <property type="component" value="Unassembled WGS sequence"/>
</dbReference>
<feature type="transmembrane region" description="Helical" evidence="1">
    <location>
        <begin position="74"/>
        <end position="94"/>
    </location>
</feature>
<feature type="transmembrane region" description="Helical" evidence="1">
    <location>
        <begin position="155"/>
        <end position="177"/>
    </location>
</feature>
<dbReference type="AlphaFoldDB" id="A0AAE4C8Y2"/>
<dbReference type="RefSeq" id="WP_310366456.1">
    <property type="nucleotide sequence ID" value="NZ_JAVDYB010000001.1"/>
</dbReference>
<keyword evidence="1" id="KW-0472">Membrane</keyword>
<evidence type="ECO:0000313" key="3">
    <source>
        <dbReference type="Proteomes" id="UP001183643"/>
    </source>
</evidence>
<feature type="transmembrane region" description="Helical" evidence="1">
    <location>
        <begin position="125"/>
        <end position="143"/>
    </location>
</feature>
<dbReference type="EMBL" id="JAVDYB010000001">
    <property type="protein sequence ID" value="MDR7275473.1"/>
    <property type="molecule type" value="Genomic_DNA"/>
</dbReference>
<keyword evidence="3" id="KW-1185">Reference proteome</keyword>